<gene>
    <name evidence="1" type="ORF">DSO57_1030075</name>
</gene>
<protein>
    <submittedName>
        <fullName evidence="1">Uncharacterized protein</fullName>
    </submittedName>
</protein>
<comment type="caution">
    <text evidence="1">The sequence shown here is derived from an EMBL/GenBank/DDBJ whole genome shotgun (WGS) entry which is preliminary data.</text>
</comment>
<reference evidence="1" key="1">
    <citation type="submission" date="2022-04" db="EMBL/GenBank/DDBJ databases">
        <title>Genome of the entomopathogenic fungus Entomophthora muscae.</title>
        <authorList>
            <person name="Elya C."/>
            <person name="Lovett B.R."/>
            <person name="Lee E."/>
            <person name="Macias A.M."/>
            <person name="Hajek A.E."/>
            <person name="De Bivort B.L."/>
            <person name="Kasson M.T."/>
            <person name="De Fine Licht H.H."/>
            <person name="Stajich J.E."/>
        </authorList>
    </citation>
    <scope>NUCLEOTIDE SEQUENCE</scope>
    <source>
        <strain evidence="1">Berkeley</strain>
    </source>
</reference>
<evidence type="ECO:0000313" key="1">
    <source>
        <dbReference type="EMBL" id="KAJ9052841.1"/>
    </source>
</evidence>
<sequence length="118" mass="13147">MWLYNYTSPLTAPIWITILGSTRKKAAAIIPCIKTLGSTPARFHTRDLTLLNPTFWHSKAKRESQLELPNKGTGTNNNLNSSATQFNTSLISKITPPLPIPAVDQHNLVFLKQFTTTI</sequence>
<accession>A0ACC2RS12</accession>
<name>A0ACC2RS12_9FUNG</name>
<proteinExistence type="predicted"/>
<evidence type="ECO:0000313" key="2">
    <source>
        <dbReference type="Proteomes" id="UP001165960"/>
    </source>
</evidence>
<keyword evidence="2" id="KW-1185">Reference proteome</keyword>
<dbReference type="Proteomes" id="UP001165960">
    <property type="component" value="Unassembled WGS sequence"/>
</dbReference>
<organism evidence="1 2">
    <name type="scientific">Entomophthora muscae</name>
    <dbReference type="NCBI Taxonomy" id="34485"/>
    <lineage>
        <taxon>Eukaryota</taxon>
        <taxon>Fungi</taxon>
        <taxon>Fungi incertae sedis</taxon>
        <taxon>Zoopagomycota</taxon>
        <taxon>Entomophthoromycotina</taxon>
        <taxon>Entomophthoromycetes</taxon>
        <taxon>Entomophthorales</taxon>
        <taxon>Entomophthoraceae</taxon>
        <taxon>Entomophthora</taxon>
    </lineage>
</organism>
<dbReference type="EMBL" id="QTSX02006593">
    <property type="protein sequence ID" value="KAJ9052841.1"/>
    <property type="molecule type" value="Genomic_DNA"/>
</dbReference>